<keyword evidence="5" id="KW-0804">Transcription</keyword>
<dbReference type="SUPFAM" id="SSF63737">
    <property type="entry name" value="Leukotriene A4 hydrolase N-terminal domain"/>
    <property type="match status" value="1"/>
</dbReference>
<sequence length="1517" mass="167946">MATVDVIDDVEGPEPNNAFTVLKQRLELDFSFSPQRVHGKTTIEIQPHSPLLKSIHLRSRQLTIASVRLEGTVSNFAYSNLYDRLHLYPGTDAHQHHFPKRRIQRHEDGEEEELVIDIPRGLNIMGMKPDPNAQDATVNGAGGGFGANGELYPSIKLEIEYVLNNFRDGLHFAGVEEGCSRYPHVYTRNKPIPGMASSLFPCVDDGYTKYPFEIAVRYPRTIDDAFPKARPVTNGATGDVHMNGVSAVDSVVDDSDDDRFGFSEEERALEMAVICSGEMTDDILDPTDAGWRTATFNCAVPVLPQHIGIAIGPFEHVDLSEYRDTSDDERLGSSAIRVHAFSLPERAEEVRNSAMILARALDYFTERFQSYPFEKAYKLAFVEDLDCDVASTASFSLCSSRLLFPEDVWEPLENTTRLLVHAVASQWIGVNVIPERPSDNWIIVGASWFMTELYLRDLFGRNDHRFRQKVIADKVIELDIRRPSLTTLGELIPIDPGELEFMKLKALSILFILHNRLVKQSGKNGVDRCLYRLLFNARNEKLPNGAISTDSFLDICEKVGHQKLETFFNQWVHGSGCPQFECYPVFNKKKQVVQLTIKQMQSDPTLKTEELPLAASEFVREAKEKQHGFRPSNDPQTFVGPMTVRIHEADGTPYEHIVDINAGTVKVEIPYNTKYKRLKRNRLAKEREAARGVDTAGEMEDITFYSLGDLFDSAEDAAAWKITDWSQEDEEKMDTEYYEWMRVDADFEWICRATINDMPSYMYVAQLQKDKDVVAQAESIQYLSQKEGHPIISSILVKTLMDRRYFHAIRTRAADVLASSAKEHLDWVGLHHLEKAFKELFCIPGSPMTRSNDFSDRCAYLIQCAIPKAIAKIKGADGKTPIEAKSFLLDIIRYNDNAANEYRDENYIAVLMSCLAQSLIKVKASRFNGDEAMNWDAEKAEAEFQDKALGEIGRHQRLDEWAPTYQNVFTTAAMECNLALMRNRVIPLQPFEFLQYTRFGNADNVRLKAWQCLLDLGTIKSENVVNFMMNEIASDPSPFYRSELIRLLDVAIGQIATGDIFVPAKDEEPVHGGLIIEQDEGPTAREAGILRQKLDGAGRALKAEMSGNESFKAAISKALSSKTTSIHDVSELFAICSMLYEEKNILKIMFKYPFYWKVENMHNGLLRFFHSDKYRTTPVHKPVAPVAPAVPVAPVAPQKEKQPLKLNLGRKFSMIPSLPPTPAATQTPISTSTSVLPFGSASQSQPAEDPEPFASFMDVVEKHHAPTPKPSPPSQKGALPAPPKPAPPAPSLVPPPRPPKSASPVPKATSAAAVSASPAPSVAKPAPAPKSNKLKINIPRPKAVKAEPGSASISTIPSPAPRATSTPTPAPAPAPVHKPVTLKLKTKAPKVEKEATPALSTAASSPAPVPPPKAAHAPKATPAQKVHVSKAHGSKQKGKKSKKVILRVPSDKLAAILARPSQNGLGGTNGIGTGGGANSKKRKAEDEGTGHGSSKKKKLMVTLKVDFDRLPVRVGPF</sequence>
<dbReference type="InterPro" id="IPR057991">
    <property type="entry name" value="TPR_TAF2_C"/>
</dbReference>
<feature type="compositionally biased region" description="Low complexity" evidence="9">
    <location>
        <begin position="1396"/>
        <end position="1406"/>
    </location>
</feature>
<dbReference type="GO" id="GO:0005669">
    <property type="term" value="C:transcription factor TFIID complex"/>
    <property type="evidence" value="ECO:0007669"/>
    <property type="project" value="InterPro"/>
</dbReference>
<evidence type="ECO:0000256" key="8">
    <source>
        <dbReference type="ARBA" id="ARBA00076306"/>
    </source>
</evidence>
<dbReference type="SUPFAM" id="SSF55486">
    <property type="entry name" value="Metalloproteases ('zincins'), catalytic domain"/>
    <property type="match status" value="1"/>
</dbReference>
<evidence type="ECO:0000256" key="5">
    <source>
        <dbReference type="ARBA" id="ARBA00023163"/>
    </source>
</evidence>
<gene>
    <name evidence="12" type="ORF">P154DRAFT_433281</name>
</gene>
<feature type="domain" description="Transcription initiation factor TFIID subunit 2 Ig-like" evidence="10">
    <location>
        <begin position="575"/>
        <end position="756"/>
    </location>
</feature>
<dbReference type="EMBL" id="ML977584">
    <property type="protein sequence ID" value="KAF2001213.1"/>
    <property type="molecule type" value="Genomic_DNA"/>
</dbReference>
<evidence type="ECO:0000313" key="13">
    <source>
        <dbReference type="Proteomes" id="UP000799779"/>
    </source>
</evidence>
<proteinExistence type="inferred from homology"/>
<comment type="subcellular location">
    <subcellularLocation>
        <location evidence="1">Nucleus</location>
    </subcellularLocation>
</comment>
<name>A0A6A5WHB9_9PLEO</name>
<dbReference type="GO" id="GO:0000976">
    <property type="term" value="F:transcription cis-regulatory region binding"/>
    <property type="evidence" value="ECO:0007669"/>
    <property type="project" value="TreeGrafter"/>
</dbReference>
<evidence type="ECO:0000256" key="9">
    <source>
        <dbReference type="SAM" id="MobiDB-lite"/>
    </source>
</evidence>
<dbReference type="PANTHER" id="PTHR15137:SF9">
    <property type="entry name" value="TRANSCRIPTION INITIATION FACTOR TFIID SUBUNIT 2"/>
    <property type="match status" value="1"/>
</dbReference>
<evidence type="ECO:0000259" key="11">
    <source>
        <dbReference type="Pfam" id="PF25577"/>
    </source>
</evidence>
<dbReference type="Proteomes" id="UP000799779">
    <property type="component" value="Unassembled WGS sequence"/>
</dbReference>
<dbReference type="InterPro" id="IPR042097">
    <property type="entry name" value="Aminopeptidase_N-like_N_sf"/>
</dbReference>
<keyword evidence="13" id="KW-1185">Reference proteome</keyword>
<dbReference type="FunFam" id="1.10.390.10:FF:000011">
    <property type="entry name" value="Transcription initiation factor TFIID subunit"/>
    <property type="match status" value="1"/>
</dbReference>
<dbReference type="GO" id="GO:0006367">
    <property type="term" value="P:transcription initiation at RNA polymerase II promoter"/>
    <property type="evidence" value="ECO:0007669"/>
    <property type="project" value="TreeGrafter"/>
</dbReference>
<evidence type="ECO:0000256" key="3">
    <source>
        <dbReference type="ARBA" id="ARBA00017363"/>
    </source>
</evidence>
<protein>
    <recommendedName>
        <fullName evidence="3">Transcription initiation factor TFIID subunit 2</fullName>
    </recommendedName>
    <alternativeName>
        <fullName evidence="8">TBP-associated factor 2</fullName>
    </alternativeName>
</protein>
<dbReference type="OrthoDB" id="308861at2759"/>
<dbReference type="Gene3D" id="2.60.40.1730">
    <property type="entry name" value="tricorn interacting facor f3 domain"/>
    <property type="match status" value="1"/>
</dbReference>
<evidence type="ECO:0000256" key="2">
    <source>
        <dbReference type="ARBA" id="ARBA00010937"/>
    </source>
</evidence>
<feature type="region of interest" description="Disordered" evidence="9">
    <location>
        <begin position="1217"/>
        <end position="1445"/>
    </location>
</feature>
<dbReference type="Pfam" id="PF25577">
    <property type="entry name" value="TPR_TAF2_C"/>
    <property type="match status" value="1"/>
</dbReference>
<reference evidence="12" key="1">
    <citation type="journal article" date="2020" name="Stud. Mycol.">
        <title>101 Dothideomycetes genomes: a test case for predicting lifestyles and emergence of pathogens.</title>
        <authorList>
            <person name="Haridas S."/>
            <person name="Albert R."/>
            <person name="Binder M."/>
            <person name="Bloem J."/>
            <person name="Labutti K."/>
            <person name="Salamov A."/>
            <person name="Andreopoulos B."/>
            <person name="Baker S."/>
            <person name="Barry K."/>
            <person name="Bills G."/>
            <person name="Bluhm B."/>
            <person name="Cannon C."/>
            <person name="Castanera R."/>
            <person name="Culley D."/>
            <person name="Daum C."/>
            <person name="Ezra D."/>
            <person name="Gonzalez J."/>
            <person name="Henrissat B."/>
            <person name="Kuo A."/>
            <person name="Liang C."/>
            <person name="Lipzen A."/>
            <person name="Lutzoni F."/>
            <person name="Magnuson J."/>
            <person name="Mondo S."/>
            <person name="Nolan M."/>
            <person name="Ohm R."/>
            <person name="Pangilinan J."/>
            <person name="Park H.-J."/>
            <person name="Ramirez L."/>
            <person name="Alfaro M."/>
            <person name="Sun H."/>
            <person name="Tritt A."/>
            <person name="Yoshinaga Y."/>
            <person name="Zwiers L.-H."/>
            <person name="Turgeon B."/>
            <person name="Goodwin S."/>
            <person name="Spatafora J."/>
            <person name="Crous P."/>
            <person name="Grigoriev I."/>
        </authorList>
    </citation>
    <scope>NUCLEOTIDE SEQUENCE</scope>
    <source>
        <strain evidence="12">CBS 123094</strain>
    </source>
</reference>
<dbReference type="InterPro" id="IPR037813">
    <property type="entry name" value="TAF2"/>
</dbReference>
<evidence type="ECO:0000256" key="4">
    <source>
        <dbReference type="ARBA" id="ARBA00023015"/>
    </source>
</evidence>
<feature type="region of interest" description="Disordered" evidence="9">
    <location>
        <begin position="1457"/>
        <end position="1497"/>
    </location>
</feature>
<evidence type="ECO:0000259" key="10">
    <source>
        <dbReference type="Pfam" id="PF25316"/>
    </source>
</evidence>
<dbReference type="GO" id="GO:0003682">
    <property type="term" value="F:chromatin binding"/>
    <property type="evidence" value="ECO:0007669"/>
    <property type="project" value="TreeGrafter"/>
</dbReference>
<evidence type="ECO:0000256" key="1">
    <source>
        <dbReference type="ARBA" id="ARBA00004123"/>
    </source>
</evidence>
<feature type="compositionally biased region" description="Polar residues" evidence="9">
    <location>
        <begin position="1223"/>
        <end position="1246"/>
    </location>
</feature>
<evidence type="ECO:0000313" key="12">
    <source>
        <dbReference type="EMBL" id="KAF2001213.1"/>
    </source>
</evidence>
<dbReference type="GO" id="GO:0016251">
    <property type="term" value="F:RNA polymerase II general transcription initiation factor activity"/>
    <property type="evidence" value="ECO:0007669"/>
    <property type="project" value="TreeGrafter"/>
</dbReference>
<dbReference type="InterPro" id="IPR057345">
    <property type="entry name" value="Ig-like_TAF2"/>
</dbReference>
<dbReference type="InterPro" id="IPR027268">
    <property type="entry name" value="Peptidase_M4/M1_CTD_sf"/>
</dbReference>
<feature type="compositionally biased region" description="Low complexity" evidence="9">
    <location>
        <begin position="1348"/>
        <end position="1367"/>
    </location>
</feature>
<dbReference type="PANTHER" id="PTHR15137">
    <property type="entry name" value="TRANSCRIPTION INITIATION FACTOR TFIID"/>
    <property type="match status" value="1"/>
</dbReference>
<keyword evidence="6" id="KW-0539">Nucleus</keyword>
<feature type="compositionally biased region" description="Low complexity" evidence="9">
    <location>
        <begin position="1414"/>
        <end position="1425"/>
    </location>
</feature>
<dbReference type="Pfam" id="PF25316">
    <property type="entry name" value="TAF2_3rd"/>
    <property type="match status" value="1"/>
</dbReference>
<feature type="compositionally biased region" description="Low complexity" evidence="9">
    <location>
        <begin position="1302"/>
        <end position="1331"/>
    </location>
</feature>
<comment type="function">
    <text evidence="7">Functions as a component of the DNA-binding general transcription factor complex TFIID. Binding of TFIID to a promoter (with or without TATA element) is the initial step in pre-initiation complex (PIC) formation. TFIID plays a key role in the regulation of gene expression by RNA polymerase II through different activities such as transcription activator interaction, core promoter recognition and selectivity, TFIIA and TFIIB interaction, chromatin modification (histone acetylation by TAF1), facilitation of DNA opening and initiation of transcription.</text>
</comment>
<feature type="compositionally biased region" description="Basic residues" evidence="9">
    <location>
        <begin position="1427"/>
        <end position="1445"/>
    </location>
</feature>
<feature type="compositionally biased region" description="Gly residues" evidence="9">
    <location>
        <begin position="1464"/>
        <end position="1477"/>
    </location>
</feature>
<dbReference type="Gene3D" id="1.10.390.10">
    <property type="entry name" value="Neutral Protease Domain 2"/>
    <property type="match status" value="1"/>
</dbReference>
<dbReference type="CDD" id="cd09839">
    <property type="entry name" value="M1_like_TAF2"/>
    <property type="match status" value="1"/>
</dbReference>
<evidence type="ECO:0000256" key="6">
    <source>
        <dbReference type="ARBA" id="ARBA00023242"/>
    </source>
</evidence>
<evidence type="ECO:0000256" key="7">
    <source>
        <dbReference type="ARBA" id="ARBA00025346"/>
    </source>
</evidence>
<feature type="compositionally biased region" description="Pro residues" evidence="9">
    <location>
        <begin position="1280"/>
        <end position="1301"/>
    </location>
</feature>
<feature type="domain" description="Transcription initiation factor TFIID subunit 2 TPR repeats" evidence="11">
    <location>
        <begin position="761"/>
        <end position="1048"/>
    </location>
</feature>
<comment type="similarity">
    <text evidence="2">Belongs to the TAF2 family.</text>
</comment>
<keyword evidence="4" id="KW-0805">Transcription regulation</keyword>
<organism evidence="12 13">
    <name type="scientific">Amniculicola lignicola CBS 123094</name>
    <dbReference type="NCBI Taxonomy" id="1392246"/>
    <lineage>
        <taxon>Eukaryota</taxon>
        <taxon>Fungi</taxon>
        <taxon>Dikarya</taxon>
        <taxon>Ascomycota</taxon>
        <taxon>Pezizomycotina</taxon>
        <taxon>Dothideomycetes</taxon>
        <taxon>Pleosporomycetidae</taxon>
        <taxon>Pleosporales</taxon>
        <taxon>Amniculicolaceae</taxon>
        <taxon>Amniculicola</taxon>
    </lineage>
</organism>
<accession>A0A6A5WHB9</accession>